<dbReference type="SUPFAM" id="SSF51069">
    <property type="entry name" value="Carbonic anhydrase"/>
    <property type="match status" value="1"/>
</dbReference>
<dbReference type="OMA" id="GHTIQAN"/>
<evidence type="ECO:0000256" key="1">
    <source>
        <dbReference type="SAM" id="SignalP"/>
    </source>
</evidence>
<dbReference type="Pfam" id="PF00194">
    <property type="entry name" value="Carb_anhydrase"/>
    <property type="match status" value="1"/>
</dbReference>
<dbReference type="Gramene" id="ONK77584">
    <property type="protein sequence ID" value="ONK77584"/>
    <property type="gene ID" value="A4U43_C02F8150"/>
</dbReference>
<dbReference type="PROSITE" id="PS51144">
    <property type="entry name" value="ALPHA_CA_2"/>
    <property type="match status" value="1"/>
</dbReference>
<dbReference type="AlphaFoldDB" id="A0A5P1FHQ2"/>
<dbReference type="Gene3D" id="3.10.200.10">
    <property type="entry name" value="Alpha carbonic anhydrase"/>
    <property type="match status" value="1"/>
</dbReference>
<dbReference type="CDD" id="cd03124">
    <property type="entry name" value="alpha_CA_prokaryotic_like"/>
    <property type="match status" value="1"/>
</dbReference>
<dbReference type="InterPro" id="IPR041891">
    <property type="entry name" value="Alpha_CA_prokaryot-like"/>
</dbReference>
<dbReference type="Proteomes" id="UP000243459">
    <property type="component" value="Chromosome 2"/>
</dbReference>
<dbReference type="InterPro" id="IPR036398">
    <property type="entry name" value="CA_dom_sf"/>
</dbReference>
<dbReference type="PANTHER" id="PTHR18952:SF236">
    <property type="entry name" value="ALPHA CARBONIC ANHYDRASE 1, CHLOROPLASTIC"/>
    <property type="match status" value="1"/>
</dbReference>
<sequence>MLIVAQYIVFALGLTSLLASFTAVAGQDFGYGNGPNGPQKWGDLKHEWTTCGAGKQQSPIDIPKIEVDDKNDKLGSLTRDYVDSKATLINNGFNVELRYEEGVGSVTADGRNYSLQQLNWHTPSEHTLNGERFPAELQMVHRTQDGLFAVVSILYQIGDEDTFLNQLMEGLKRLEKEKCDDNQEARISVGKVDNKALRRSTKKYFRYLGSLTTPPCTEFISWTIMGKIREMSQAQVDALKAPLAEAYRNNSRPIQPLNGRTVMLFAENKDKPSV</sequence>
<dbReference type="EMBL" id="CM007382">
    <property type="protein sequence ID" value="ONK77584.1"/>
    <property type="molecule type" value="Genomic_DNA"/>
</dbReference>
<proteinExistence type="predicted"/>
<evidence type="ECO:0000313" key="3">
    <source>
        <dbReference type="EMBL" id="ONK77584.1"/>
    </source>
</evidence>
<feature type="signal peptide" evidence="1">
    <location>
        <begin position="1"/>
        <end position="26"/>
    </location>
</feature>
<dbReference type="GO" id="GO:0008270">
    <property type="term" value="F:zinc ion binding"/>
    <property type="evidence" value="ECO:0007669"/>
    <property type="project" value="InterPro"/>
</dbReference>
<name>A0A5P1FHQ2_ASPOF</name>
<dbReference type="InterPro" id="IPR001148">
    <property type="entry name" value="CA_dom"/>
</dbReference>
<keyword evidence="1" id="KW-0732">Signal</keyword>
<dbReference type="OrthoDB" id="429145at2759"/>
<gene>
    <name evidence="3" type="ORF">A4U43_C02F8150</name>
</gene>
<organism evidence="3 4">
    <name type="scientific">Asparagus officinalis</name>
    <name type="common">Garden asparagus</name>
    <dbReference type="NCBI Taxonomy" id="4686"/>
    <lineage>
        <taxon>Eukaryota</taxon>
        <taxon>Viridiplantae</taxon>
        <taxon>Streptophyta</taxon>
        <taxon>Embryophyta</taxon>
        <taxon>Tracheophyta</taxon>
        <taxon>Spermatophyta</taxon>
        <taxon>Magnoliopsida</taxon>
        <taxon>Liliopsida</taxon>
        <taxon>Asparagales</taxon>
        <taxon>Asparagaceae</taxon>
        <taxon>Asparagoideae</taxon>
        <taxon>Asparagus</taxon>
    </lineage>
</organism>
<feature type="domain" description="Alpha-carbonic anhydrase" evidence="2">
    <location>
        <begin position="27"/>
        <end position="266"/>
    </location>
</feature>
<dbReference type="InterPro" id="IPR023561">
    <property type="entry name" value="Carbonic_anhydrase_a-class"/>
</dbReference>
<evidence type="ECO:0000313" key="4">
    <source>
        <dbReference type="Proteomes" id="UP000243459"/>
    </source>
</evidence>
<dbReference type="SMART" id="SM01057">
    <property type="entry name" value="Carb_anhydrase"/>
    <property type="match status" value="1"/>
</dbReference>
<protein>
    <recommendedName>
        <fullName evidence="2">Alpha-carbonic anhydrase domain-containing protein</fullName>
    </recommendedName>
</protein>
<dbReference type="GO" id="GO:0006730">
    <property type="term" value="P:one-carbon metabolic process"/>
    <property type="evidence" value="ECO:0007669"/>
    <property type="project" value="TreeGrafter"/>
</dbReference>
<keyword evidence="4" id="KW-1185">Reference proteome</keyword>
<dbReference type="PANTHER" id="PTHR18952">
    <property type="entry name" value="CARBONIC ANHYDRASE"/>
    <property type="match status" value="1"/>
</dbReference>
<dbReference type="GO" id="GO:0004089">
    <property type="term" value="F:carbonate dehydratase activity"/>
    <property type="evidence" value="ECO:0007669"/>
    <property type="project" value="InterPro"/>
</dbReference>
<feature type="chain" id="PRO_5024365699" description="Alpha-carbonic anhydrase domain-containing protein" evidence="1">
    <location>
        <begin position="27"/>
        <end position="274"/>
    </location>
</feature>
<accession>A0A5P1FHQ2</accession>
<reference evidence="4" key="1">
    <citation type="journal article" date="2017" name="Nat. Commun.">
        <title>The asparagus genome sheds light on the origin and evolution of a young Y chromosome.</title>
        <authorList>
            <person name="Harkess A."/>
            <person name="Zhou J."/>
            <person name="Xu C."/>
            <person name="Bowers J.E."/>
            <person name="Van der Hulst R."/>
            <person name="Ayyampalayam S."/>
            <person name="Mercati F."/>
            <person name="Riccardi P."/>
            <person name="McKain M.R."/>
            <person name="Kakrana A."/>
            <person name="Tang H."/>
            <person name="Ray J."/>
            <person name="Groenendijk J."/>
            <person name="Arikit S."/>
            <person name="Mathioni S.M."/>
            <person name="Nakano M."/>
            <person name="Shan H."/>
            <person name="Telgmann-Rauber A."/>
            <person name="Kanno A."/>
            <person name="Yue Z."/>
            <person name="Chen H."/>
            <person name="Li W."/>
            <person name="Chen Y."/>
            <person name="Xu X."/>
            <person name="Zhang Y."/>
            <person name="Luo S."/>
            <person name="Chen H."/>
            <person name="Gao J."/>
            <person name="Mao Z."/>
            <person name="Pires J.C."/>
            <person name="Luo M."/>
            <person name="Kudrna D."/>
            <person name="Wing R.A."/>
            <person name="Meyers B.C."/>
            <person name="Yi K."/>
            <person name="Kong H."/>
            <person name="Lavrijsen P."/>
            <person name="Sunseri F."/>
            <person name="Falavigna A."/>
            <person name="Ye Y."/>
            <person name="Leebens-Mack J.H."/>
            <person name="Chen G."/>
        </authorList>
    </citation>
    <scope>NUCLEOTIDE SEQUENCE [LARGE SCALE GENOMIC DNA]</scope>
    <source>
        <strain evidence="4">cv. DH0086</strain>
    </source>
</reference>
<evidence type="ECO:0000259" key="2">
    <source>
        <dbReference type="PROSITE" id="PS51144"/>
    </source>
</evidence>